<evidence type="ECO:0000313" key="9">
    <source>
        <dbReference type="EMBL" id="QSX09387.1"/>
    </source>
</evidence>
<dbReference type="SUPFAM" id="SSF161098">
    <property type="entry name" value="MetI-like"/>
    <property type="match status" value="1"/>
</dbReference>
<comment type="similarity">
    <text evidence="7">Belongs to the binding-protein-dependent transport system permease family.</text>
</comment>
<accession>A0A974XGE1</accession>
<evidence type="ECO:0000256" key="3">
    <source>
        <dbReference type="ARBA" id="ARBA00022475"/>
    </source>
</evidence>
<feature type="transmembrane region" description="Helical" evidence="7">
    <location>
        <begin position="105"/>
        <end position="124"/>
    </location>
</feature>
<feature type="transmembrane region" description="Helical" evidence="7">
    <location>
        <begin position="7"/>
        <end position="26"/>
    </location>
</feature>
<sequence>MKNRTRTEKIITVVTWTVILLSWYLVTRFKLVSSTLFPSPMKVWDTFQSILQNGYNKISIWSHLGASFQRLFSAMGLAILTGVPLGLLSGYFSKVRAVIDSVVEFYRPLPPLAYYTLLVLWLGIDNESKIMLLFLAGFAPIYIACVSAVNNIKQDYLLSARSLGASQKQIFFKIVMPACLPEILIGVRTAMGFAYTTLVASEMVAATSGIGWMVLDASNFLKSDVIFVGILFMGATGILIDSGLKYIERKLVFWRGYI</sequence>
<dbReference type="GO" id="GO:0005886">
    <property type="term" value="C:plasma membrane"/>
    <property type="evidence" value="ECO:0007669"/>
    <property type="project" value="UniProtKB-SubCell"/>
</dbReference>
<dbReference type="PANTHER" id="PTHR30151:SF25">
    <property type="entry name" value="TAURINE TRANSPORT SYSTEM PERMEASE PROTEIN TAUC"/>
    <property type="match status" value="1"/>
</dbReference>
<dbReference type="InterPro" id="IPR000515">
    <property type="entry name" value="MetI-like"/>
</dbReference>
<feature type="transmembrane region" description="Helical" evidence="7">
    <location>
        <begin position="193"/>
        <end position="215"/>
    </location>
</feature>
<dbReference type="FunFam" id="1.10.3720.10:FF:000003">
    <property type="entry name" value="Aliphatic sulfonate ABC transporter permease"/>
    <property type="match status" value="1"/>
</dbReference>
<proteinExistence type="inferred from homology"/>
<protein>
    <submittedName>
        <fullName evidence="9">ABC transporter permease</fullName>
    </submittedName>
</protein>
<gene>
    <name evidence="9" type="ORF">J0B03_04790</name>
</gene>
<comment type="subcellular location">
    <subcellularLocation>
        <location evidence="1 7">Cell membrane</location>
        <topology evidence="1 7">Multi-pass membrane protein</topology>
    </subcellularLocation>
</comment>
<dbReference type="GO" id="GO:0042918">
    <property type="term" value="P:alkanesulfonate transmembrane transport"/>
    <property type="evidence" value="ECO:0007669"/>
    <property type="project" value="UniProtKB-ARBA"/>
</dbReference>
<dbReference type="Pfam" id="PF00528">
    <property type="entry name" value="BPD_transp_1"/>
    <property type="match status" value="1"/>
</dbReference>
<dbReference type="AlphaFoldDB" id="A0A974XGE1"/>
<dbReference type="GO" id="GO:0010438">
    <property type="term" value="P:cellular response to sulfur starvation"/>
    <property type="evidence" value="ECO:0007669"/>
    <property type="project" value="TreeGrafter"/>
</dbReference>
<reference evidence="9" key="1">
    <citation type="submission" date="2021-03" db="EMBL/GenBank/DDBJ databases">
        <title>Alkalibacter marinus sp. nov., isolated from tidal flat sediment.</title>
        <authorList>
            <person name="Namirimu T."/>
            <person name="Yang J.-A."/>
            <person name="Yang S.-H."/>
            <person name="Kim Y.-J."/>
            <person name="Kwon K.K."/>
        </authorList>
    </citation>
    <scope>NUCLEOTIDE SEQUENCE</scope>
    <source>
        <strain evidence="9">ES005</strain>
    </source>
</reference>
<keyword evidence="3" id="KW-1003">Cell membrane</keyword>
<dbReference type="InterPro" id="IPR035906">
    <property type="entry name" value="MetI-like_sf"/>
</dbReference>
<keyword evidence="6 7" id="KW-0472">Membrane</keyword>
<dbReference type="RefSeq" id="WP_207300722.1">
    <property type="nucleotide sequence ID" value="NZ_CP071444.1"/>
</dbReference>
<feature type="domain" description="ABC transmembrane type-1" evidence="8">
    <location>
        <begin position="64"/>
        <end position="244"/>
    </location>
</feature>
<dbReference type="Gene3D" id="1.10.3720.10">
    <property type="entry name" value="MetI-like"/>
    <property type="match status" value="1"/>
</dbReference>
<feature type="transmembrane region" description="Helical" evidence="7">
    <location>
        <begin position="130"/>
        <end position="149"/>
    </location>
</feature>
<evidence type="ECO:0000259" key="8">
    <source>
        <dbReference type="PROSITE" id="PS50928"/>
    </source>
</evidence>
<dbReference type="EMBL" id="CP071444">
    <property type="protein sequence ID" value="QSX09387.1"/>
    <property type="molecule type" value="Genomic_DNA"/>
</dbReference>
<evidence type="ECO:0000256" key="4">
    <source>
        <dbReference type="ARBA" id="ARBA00022692"/>
    </source>
</evidence>
<keyword evidence="2 7" id="KW-0813">Transport</keyword>
<evidence type="ECO:0000313" key="10">
    <source>
        <dbReference type="Proteomes" id="UP000663499"/>
    </source>
</evidence>
<evidence type="ECO:0000256" key="7">
    <source>
        <dbReference type="RuleBase" id="RU363032"/>
    </source>
</evidence>
<keyword evidence="10" id="KW-1185">Reference proteome</keyword>
<feature type="transmembrane region" description="Helical" evidence="7">
    <location>
        <begin position="227"/>
        <end position="247"/>
    </location>
</feature>
<evidence type="ECO:0000256" key="2">
    <source>
        <dbReference type="ARBA" id="ARBA00022448"/>
    </source>
</evidence>
<dbReference type="Proteomes" id="UP000663499">
    <property type="component" value="Chromosome"/>
</dbReference>
<evidence type="ECO:0000256" key="5">
    <source>
        <dbReference type="ARBA" id="ARBA00022989"/>
    </source>
</evidence>
<name>A0A974XGE1_9FIRM</name>
<keyword evidence="5 7" id="KW-1133">Transmembrane helix</keyword>
<dbReference type="KEGG" id="alka:J0B03_04790"/>
<evidence type="ECO:0000256" key="1">
    <source>
        <dbReference type="ARBA" id="ARBA00004651"/>
    </source>
</evidence>
<dbReference type="CDD" id="cd06261">
    <property type="entry name" value="TM_PBP2"/>
    <property type="match status" value="1"/>
</dbReference>
<organism evidence="9 10">
    <name type="scientific">Alkalibacter rhizosphaerae</name>
    <dbReference type="NCBI Taxonomy" id="2815577"/>
    <lineage>
        <taxon>Bacteria</taxon>
        <taxon>Bacillati</taxon>
        <taxon>Bacillota</taxon>
        <taxon>Clostridia</taxon>
        <taxon>Eubacteriales</taxon>
        <taxon>Eubacteriaceae</taxon>
        <taxon>Alkalibacter</taxon>
    </lineage>
</organism>
<dbReference type="PROSITE" id="PS50928">
    <property type="entry name" value="ABC_TM1"/>
    <property type="match status" value="1"/>
</dbReference>
<dbReference type="PANTHER" id="PTHR30151">
    <property type="entry name" value="ALKANE SULFONATE ABC TRANSPORTER-RELATED, MEMBRANE SUBUNIT"/>
    <property type="match status" value="1"/>
</dbReference>
<evidence type="ECO:0000256" key="6">
    <source>
        <dbReference type="ARBA" id="ARBA00023136"/>
    </source>
</evidence>
<feature type="transmembrane region" description="Helical" evidence="7">
    <location>
        <begin position="71"/>
        <end position="93"/>
    </location>
</feature>
<keyword evidence="4 7" id="KW-0812">Transmembrane</keyword>